<dbReference type="PROSITE" id="PS50262">
    <property type="entry name" value="G_PROTEIN_RECEP_F1_2"/>
    <property type="match status" value="1"/>
</dbReference>
<dbReference type="OrthoDB" id="6435638at2759"/>
<dbReference type="GO" id="GO:0005886">
    <property type="term" value="C:plasma membrane"/>
    <property type="evidence" value="ECO:0007669"/>
    <property type="project" value="UniProtKB-SubCell"/>
</dbReference>
<evidence type="ECO:0000256" key="6">
    <source>
        <dbReference type="ARBA" id="ARBA00023170"/>
    </source>
</evidence>
<dbReference type="GO" id="GO:0032870">
    <property type="term" value="P:cellular response to hormone stimulus"/>
    <property type="evidence" value="ECO:0007669"/>
    <property type="project" value="TreeGrafter"/>
</dbReference>
<dbReference type="InterPro" id="IPR000276">
    <property type="entry name" value="GPCR_Rhodpsn"/>
</dbReference>
<dbReference type="PANTHER" id="PTHR24241">
    <property type="entry name" value="NEUROPEPTIDE RECEPTOR-RELATED G-PROTEIN COUPLED RECEPTOR"/>
    <property type="match status" value="1"/>
</dbReference>
<keyword evidence="5 7" id="KW-0472">Membrane</keyword>
<keyword evidence="2" id="KW-1003">Cell membrane</keyword>
<dbReference type="InterPro" id="IPR017452">
    <property type="entry name" value="GPCR_Rhodpsn_7TM"/>
</dbReference>
<reference evidence="9 10" key="1">
    <citation type="submission" date="2013-12" db="EMBL/GenBank/DDBJ databases">
        <title>Draft genome of the parsitic nematode Ancylostoma duodenale.</title>
        <authorList>
            <person name="Mitreva M."/>
        </authorList>
    </citation>
    <scope>NUCLEOTIDE SEQUENCE [LARGE SCALE GENOMIC DNA]</scope>
    <source>
        <strain evidence="9 10">Zhejiang</strain>
    </source>
</reference>
<dbReference type="AlphaFoldDB" id="A0A0C2G9B9"/>
<evidence type="ECO:0000256" key="1">
    <source>
        <dbReference type="ARBA" id="ARBA00004651"/>
    </source>
</evidence>
<feature type="domain" description="G-protein coupled receptors family 1 profile" evidence="8">
    <location>
        <begin position="86"/>
        <end position="162"/>
    </location>
</feature>
<gene>
    <name evidence="9" type="ORF">ANCDUO_12222</name>
</gene>
<protein>
    <recommendedName>
        <fullName evidence="8">G-protein coupled receptors family 1 profile domain-containing protein</fullName>
    </recommendedName>
</protein>
<sequence>MAFAFLNVEKFSPPKPVGIVHGYVGIVVRGSIDSRNRKRSLAGICPGAFSASMRKMRPPGFLHSVYTDFQALCLHGLSSTAVKYGLCRTCKFFDVFGIALSMNILICISLDRFYSIFFPLYAMRARKSVQKMVIVAWITSFATSAPQDYFEHSQKSVVQSYL</sequence>
<dbReference type="Gene3D" id="1.20.1070.10">
    <property type="entry name" value="Rhodopsin 7-helix transmembrane proteins"/>
    <property type="match status" value="1"/>
</dbReference>
<keyword evidence="10" id="KW-1185">Reference proteome</keyword>
<dbReference type="Pfam" id="PF00001">
    <property type="entry name" value="7tm_1"/>
    <property type="match status" value="1"/>
</dbReference>
<evidence type="ECO:0000256" key="2">
    <source>
        <dbReference type="ARBA" id="ARBA00022475"/>
    </source>
</evidence>
<keyword evidence="6" id="KW-0675">Receptor</keyword>
<keyword evidence="3 7" id="KW-0812">Transmembrane</keyword>
<evidence type="ECO:0000256" key="4">
    <source>
        <dbReference type="ARBA" id="ARBA00022989"/>
    </source>
</evidence>
<dbReference type="PANTHER" id="PTHR24241:SF59">
    <property type="entry name" value="ADIPOKINETIC HORMONE RECEPTOR, ISOFORM C"/>
    <property type="match status" value="1"/>
</dbReference>
<evidence type="ECO:0000256" key="5">
    <source>
        <dbReference type="ARBA" id="ARBA00023136"/>
    </source>
</evidence>
<evidence type="ECO:0000313" key="10">
    <source>
        <dbReference type="Proteomes" id="UP000054047"/>
    </source>
</evidence>
<evidence type="ECO:0000256" key="3">
    <source>
        <dbReference type="ARBA" id="ARBA00022692"/>
    </source>
</evidence>
<evidence type="ECO:0000313" key="9">
    <source>
        <dbReference type="EMBL" id="KIH57585.1"/>
    </source>
</evidence>
<name>A0A0C2G9B9_9BILA</name>
<organism evidence="9 10">
    <name type="scientific">Ancylostoma duodenale</name>
    <dbReference type="NCBI Taxonomy" id="51022"/>
    <lineage>
        <taxon>Eukaryota</taxon>
        <taxon>Metazoa</taxon>
        <taxon>Ecdysozoa</taxon>
        <taxon>Nematoda</taxon>
        <taxon>Chromadorea</taxon>
        <taxon>Rhabditida</taxon>
        <taxon>Rhabditina</taxon>
        <taxon>Rhabditomorpha</taxon>
        <taxon>Strongyloidea</taxon>
        <taxon>Ancylostomatidae</taxon>
        <taxon>Ancylostomatinae</taxon>
        <taxon>Ancylostoma</taxon>
    </lineage>
</organism>
<dbReference type="EMBL" id="KN734208">
    <property type="protein sequence ID" value="KIH57585.1"/>
    <property type="molecule type" value="Genomic_DNA"/>
</dbReference>
<keyword evidence="4 7" id="KW-1133">Transmembrane helix</keyword>
<evidence type="ECO:0000256" key="7">
    <source>
        <dbReference type="SAM" id="Phobius"/>
    </source>
</evidence>
<dbReference type="SUPFAM" id="SSF81321">
    <property type="entry name" value="Family A G protein-coupled receptor-like"/>
    <property type="match status" value="1"/>
</dbReference>
<dbReference type="GO" id="GO:0042277">
    <property type="term" value="F:peptide binding"/>
    <property type="evidence" value="ECO:0007669"/>
    <property type="project" value="TreeGrafter"/>
</dbReference>
<dbReference type="Proteomes" id="UP000054047">
    <property type="component" value="Unassembled WGS sequence"/>
</dbReference>
<dbReference type="PROSITE" id="PS00237">
    <property type="entry name" value="G_PROTEIN_RECEP_F1_1"/>
    <property type="match status" value="1"/>
</dbReference>
<feature type="transmembrane region" description="Helical" evidence="7">
    <location>
        <begin position="95"/>
        <end position="122"/>
    </location>
</feature>
<evidence type="ECO:0000259" key="8">
    <source>
        <dbReference type="PROSITE" id="PS50262"/>
    </source>
</evidence>
<proteinExistence type="predicted"/>
<accession>A0A0C2G9B9</accession>
<dbReference type="GO" id="GO:0004930">
    <property type="term" value="F:G protein-coupled receptor activity"/>
    <property type="evidence" value="ECO:0007669"/>
    <property type="project" value="InterPro"/>
</dbReference>
<comment type="subcellular location">
    <subcellularLocation>
        <location evidence="1">Cell membrane</location>
        <topology evidence="1">Multi-pass membrane protein</topology>
    </subcellularLocation>
</comment>